<dbReference type="AlphaFoldDB" id="A0AAV7RB04"/>
<organism evidence="1 2">
    <name type="scientific">Pleurodeles waltl</name>
    <name type="common">Iberian ribbed newt</name>
    <dbReference type="NCBI Taxonomy" id="8319"/>
    <lineage>
        <taxon>Eukaryota</taxon>
        <taxon>Metazoa</taxon>
        <taxon>Chordata</taxon>
        <taxon>Craniata</taxon>
        <taxon>Vertebrata</taxon>
        <taxon>Euteleostomi</taxon>
        <taxon>Amphibia</taxon>
        <taxon>Batrachia</taxon>
        <taxon>Caudata</taxon>
        <taxon>Salamandroidea</taxon>
        <taxon>Salamandridae</taxon>
        <taxon>Pleurodelinae</taxon>
        <taxon>Pleurodeles</taxon>
    </lineage>
</organism>
<accession>A0AAV7RB04</accession>
<reference evidence="1" key="1">
    <citation type="journal article" date="2022" name="bioRxiv">
        <title>Sequencing and chromosome-scale assembly of the giantPleurodeles waltlgenome.</title>
        <authorList>
            <person name="Brown T."/>
            <person name="Elewa A."/>
            <person name="Iarovenko S."/>
            <person name="Subramanian E."/>
            <person name="Araus A.J."/>
            <person name="Petzold A."/>
            <person name="Susuki M."/>
            <person name="Suzuki K.-i.T."/>
            <person name="Hayashi T."/>
            <person name="Toyoda A."/>
            <person name="Oliveira C."/>
            <person name="Osipova E."/>
            <person name="Leigh N.D."/>
            <person name="Simon A."/>
            <person name="Yun M.H."/>
        </authorList>
    </citation>
    <scope>NUCLEOTIDE SEQUENCE</scope>
    <source>
        <strain evidence="1">20211129_DDA</strain>
        <tissue evidence="1">Liver</tissue>
    </source>
</reference>
<name>A0AAV7RB04_PLEWA</name>
<sequence length="212" mass="21973">MRGSALTASAGSCPTFAAFWSPGQLESGAGPGSDGWGLVLGAVALLRPLSTATAVSWARIEWLGSPGAFGAVSPSPEVSKLVDRSRADRGPVLPKGVFRGEGQASCHEHQIHVIVSGTSEGDFWRYLEMWDKVGSGSIGRSGVGSTRTSGVEGADWRRRGDALMQVTGQLCDNSVSRIEIPQDGTMAVADPVQAVDIADSSDGGAEMLLVDS</sequence>
<gene>
    <name evidence="1" type="ORF">NDU88_002120</name>
</gene>
<proteinExistence type="predicted"/>
<comment type="caution">
    <text evidence="1">The sequence shown here is derived from an EMBL/GenBank/DDBJ whole genome shotgun (WGS) entry which is preliminary data.</text>
</comment>
<keyword evidence="2" id="KW-1185">Reference proteome</keyword>
<dbReference type="Proteomes" id="UP001066276">
    <property type="component" value="Chromosome 5"/>
</dbReference>
<protein>
    <submittedName>
        <fullName evidence="1">Uncharacterized protein</fullName>
    </submittedName>
</protein>
<evidence type="ECO:0000313" key="2">
    <source>
        <dbReference type="Proteomes" id="UP001066276"/>
    </source>
</evidence>
<dbReference type="EMBL" id="JANPWB010000009">
    <property type="protein sequence ID" value="KAJ1149310.1"/>
    <property type="molecule type" value="Genomic_DNA"/>
</dbReference>
<evidence type="ECO:0000313" key="1">
    <source>
        <dbReference type="EMBL" id="KAJ1149310.1"/>
    </source>
</evidence>